<organism evidence="2 3">
    <name type="scientific">Protopolystoma xenopodis</name>
    <dbReference type="NCBI Taxonomy" id="117903"/>
    <lineage>
        <taxon>Eukaryota</taxon>
        <taxon>Metazoa</taxon>
        <taxon>Spiralia</taxon>
        <taxon>Lophotrochozoa</taxon>
        <taxon>Platyhelminthes</taxon>
        <taxon>Monogenea</taxon>
        <taxon>Polyopisthocotylea</taxon>
        <taxon>Polystomatidea</taxon>
        <taxon>Polystomatidae</taxon>
        <taxon>Protopolystoma</taxon>
    </lineage>
</organism>
<dbReference type="Proteomes" id="UP000784294">
    <property type="component" value="Unassembled WGS sequence"/>
</dbReference>
<protein>
    <submittedName>
        <fullName evidence="2">Uncharacterized protein</fullName>
    </submittedName>
</protein>
<dbReference type="AlphaFoldDB" id="A0A3S5CIT4"/>
<gene>
    <name evidence="2" type="ORF">PXEA_LOCUS18373</name>
</gene>
<sequence length="358" mass="39487">MLNEVTKLKERRRLLARRECNRCHPVSQARIPWSQCSRLGDSGGTRARQRVGHGSSVKVRQNSALVNGSACRLSSILKACMSGGGAEARGPSPLASSSRRQALEGKAQAGDATEEDALTSLNRLGPQVDRGSSAPSTCPRASNRACIPSCPQVWLHIESHLPPDSSPPTLPLIAEAYFHVFSRYYSYSTPSTPSPPSLHNSTGTRRSYLIQTSRQADWRVDVFRLDSTSHSVARERESREREREMPKAAGSCWLVQSPQTIHLSHFTSQKSCKCPRLLLTHLKYANSEKAFWSHAFDTAVGCPLEALDLCYTWPEAVPTAASSQPLPGQEAQIPCCRPTRSLIACTRGRRHKGLHLRR</sequence>
<feature type="region of interest" description="Disordered" evidence="1">
    <location>
        <begin position="87"/>
        <end position="114"/>
    </location>
</feature>
<name>A0A3S5CIT4_9PLAT</name>
<evidence type="ECO:0000313" key="2">
    <source>
        <dbReference type="EMBL" id="VEL24933.1"/>
    </source>
</evidence>
<dbReference type="EMBL" id="CAAALY010070680">
    <property type="protein sequence ID" value="VEL24933.1"/>
    <property type="molecule type" value="Genomic_DNA"/>
</dbReference>
<accession>A0A3S5CIT4</accession>
<keyword evidence="3" id="KW-1185">Reference proteome</keyword>
<comment type="caution">
    <text evidence="2">The sequence shown here is derived from an EMBL/GenBank/DDBJ whole genome shotgun (WGS) entry which is preliminary data.</text>
</comment>
<evidence type="ECO:0000313" key="3">
    <source>
        <dbReference type="Proteomes" id="UP000784294"/>
    </source>
</evidence>
<evidence type="ECO:0000256" key="1">
    <source>
        <dbReference type="SAM" id="MobiDB-lite"/>
    </source>
</evidence>
<proteinExistence type="predicted"/>
<reference evidence="2" key="1">
    <citation type="submission" date="2018-11" db="EMBL/GenBank/DDBJ databases">
        <authorList>
            <consortium name="Pathogen Informatics"/>
        </authorList>
    </citation>
    <scope>NUCLEOTIDE SEQUENCE</scope>
</reference>